<keyword evidence="3" id="KW-0805">Transcription regulation</keyword>
<name>A0A4R1HUE0_PSEEN</name>
<comment type="caution">
    <text evidence="9">The sequence shown here is derived from an EMBL/GenBank/DDBJ whole genome shotgun (WGS) entry which is preliminary data.</text>
</comment>
<proteinExistence type="inferred from homology"/>
<dbReference type="InterPro" id="IPR014284">
    <property type="entry name" value="RNA_pol_sigma-70_dom"/>
</dbReference>
<keyword evidence="4" id="KW-0731">Sigma factor</keyword>
<dbReference type="InterPro" id="IPR052704">
    <property type="entry name" value="ECF_Sigma-70_Domain"/>
</dbReference>
<evidence type="ECO:0000256" key="2">
    <source>
        <dbReference type="ARBA" id="ARBA00011344"/>
    </source>
</evidence>
<dbReference type="Gene3D" id="1.10.10.10">
    <property type="entry name" value="Winged helix-like DNA-binding domain superfamily/Winged helix DNA-binding domain"/>
    <property type="match status" value="1"/>
</dbReference>
<dbReference type="Gene3D" id="1.10.1740.10">
    <property type="match status" value="1"/>
</dbReference>
<sequence length="311" mass="33933">MTTAPDLEALRPVAFAVAYRMVGSVSEAEDIVQETLVRLHRSHAEEIRCWEAYATTIATRLSLNQLRSARVRREHYVGTWLPEPLLDVPAPATPDGAAETADSISMAFLVLLETLSPAERAAFLLREVFGYDYPSVAEMLERTPTACRQLVTRARRHVEAGRPRFEVDDKQREQVTTRFLTACRTGDLDELTDLLTADAVFTGDGGGNVPPGIAITRPVHGRPAVARLLLSFHRRGAGLRFDPVAVNGQPGLRLQTTEGLLVAVLSLDIVDGRVQAIRSVVNPAKLGHLGPTADLDRLRTATPITPPEATP</sequence>
<dbReference type="Pfam" id="PF04542">
    <property type="entry name" value="Sigma70_r2"/>
    <property type="match status" value="1"/>
</dbReference>
<dbReference type="PANTHER" id="PTHR30173">
    <property type="entry name" value="SIGMA 19 FACTOR"/>
    <property type="match status" value="1"/>
</dbReference>
<dbReference type="Pfam" id="PF08281">
    <property type="entry name" value="Sigma70_r4_2"/>
    <property type="match status" value="1"/>
</dbReference>
<keyword evidence="5" id="KW-0804">Transcription</keyword>
<protein>
    <submittedName>
        <fullName evidence="9">RNA polymerase sigma-70 factor (ECF subfamily)</fullName>
    </submittedName>
</protein>
<dbReference type="SUPFAM" id="SSF88659">
    <property type="entry name" value="Sigma3 and sigma4 domains of RNA polymerase sigma factors"/>
    <property type="match status" value="1"/>
</dbReference>
<dbReference type="Proteomes" id="UP000295560">
    <property type="component" value="Unassembled WGS sequence"/>
</dbReference>
<dbReference type="InterPro" id="IPR037401">
    <property type="entry name" value="SnoaL-like"/>
</dbReference>
<evidence type="ECO:0000259" key="6">
    <source>
        <dbReference type="Pfam" id="PF04542"/>
    </source>
</evidence>
<dbReference type="GO" id="GO:0003677">
    <property type="term" value="F:DNA binding"/>
    <property type="evidence" value="ECO:0007669"/>
    <property type="project" value="InterPro"/>
</dbReference>
<evidence type="ECO:0000259" key="8">
    <source>
        <dbReference type="Pfam" id="PF12680"/>
    </source>
</evidence>
<dbReference type="SUPFAM" id="SSF88946">
    <property type="entry name" value="Sigma2 domain of RNA polymerase sigma factors"/>
    <property type="match status" value="1"/>
</dbReference>
<dbReference type="GO" id="GO:0016987">
    <property type="term" value="F:sigma factor activity"/>
    <property type="evidence" value="ECO:0007669"/>
    <property type="project" value="UniProtKB-KW"/>
</dbReference>
<dbReference type="InterPro" id="IPR013325">
    <property type="entry name" value="RNA_pol_sigma_r2"/>
</dbReference>
<gene>
    <name evidence="9" type="ORF">EV378_2144</name>
</gene>
<dbReference type="Gene3D" id="3.10.450.50">
    <property type="match status" value="1"/>
</dbReference>
<dbReference type="EMBL" id="SMFZ01000001">
    <property type="protein sequence ID" value="TCK26314.1"/>
    <property type="molecule type" value="Genomic_DNA"/>
</dbReference>
<dbReference type="NCBIfam" id="TIGR02937">
    <property type="entry name" value="sigma70-ECF"/>
    <property type="match status" value="1"/>
</dbReference>
<dbReference type="GO" id="GO:0006352">
    <property type="term" value="P:DNA-templated transcription initiation"/>
    <property type="evidence" value="ECO:0007669"/>
    <property type="project" value="InterPro"/>
</dbReference>
<feature type="domain" description="RNA polymerase sigma factor 70 region 4 type 2" evidence="7">
    <location>
        <begin position="106"/>
        <end position="157"/>
    </location>
</feature>
<dbReference type="SUPFAM" id="SSF54427">
    <property type="entry name" value="NTF2-like"/>
    <property type="match status" value="1"/>
</dbReference>
<dbReference type="InterPro" id="IPR013324">
    <property type="entry name" value="RNA_pol_sigma_r3/r4-like"/>
</dbReference>
<dbReference type="InterPro" id="IPR036388">
    <property type="entry name" value="WH-like_DNA-bd_sf"/>
</dbReference>
<dbReference type="AlphaFoldDB" id="A0A4R1HUE0"/>
<reference evidence="9 10" key="1">
    <citation type="submission" date="2019-03" db="EMBL/GenBank/DDBJ databases">
        <title>Sequencing the genomes of 1000 actinobacteria strains.</title>
        <authorList>
            <person name="Klenk H.-P."/>
        </authorList>
    </citation>
    <scope>NUCLEOTIDE SEQUENCE [LARGE SCALE GENOMIC DNA]</scope>
    <source>
        <strain evidence="9 10">DSM 44969</strain>
    </source>
</reference>
<feature type="domain" description="SnoaL-like" evidence="8">
    <location>
        <begin position="177"/>
        <end position="246"/>
    </location>
</feature>
<dbReference type="NCBIfam" id="NF007214">
    <property type="entry name" value="PRK09636.1"/>
    <property type="match status" value="1"/>
</dbReference>
<organism evidence="9 10">
    <name type="scientific">Pseudonocardia endophytica</name>
    <dbReference type="NCBI Taxonomy" id="401976"/>
    <lineage>
        <taxon>Bacteria</taxon>
        <taxon>Bacillati</taxon>
        <taxon>Actinomycetota</taxon>
        <taxon>Actinomycetes</taxon>
        <taxon>Pseudonocardiales</taxon>
        <taxon>Pseudonocardiaceae</taxon>
        <taxon>Pseudonocardia</taxon>
    </lineage>
</organism>
<dbReference type="InterPro" id="IPR007627">
    <property type="entry name" value="RNA_pol_sigma70_r2"/>
</dbReference>
<dbReference type="InterPro" id="IPR013249">
    <property type="entry name" value="RNA_pol_sigma70_r4_t2"/>
</dbReference>
<evidence type="ECO:0000256" key="3">
    <source>
        <dbReference type="ARBA" id="ARBA00023015"/>
    </source>
</evidence>
<dbReference type="InterPro" id="IPR032710">
    <property type="entry name" value="NTF2-like_dom_sf"/>
</dbReference>
<evidence type="ECO:0000259" key="7">
    <source>
        <dbReference type="Pfam" id="PF08281"/>
    </source>
</evidence>
<keyword evidence="10" id="KW-1185">Reference proteome</keyword>
<accession>A0A4R1HUE0</accession>
<evidence type="ECO:0000256" key="5">
    <source>
        <dbReference type="ARBA" id="ARBA00023163"/>
    </source>
</evidence>
<dbReference type="Pfam" id="PF12680">
    <property type="entry name" value="SnoaL_2"/>
    <property type="match status" value="1"/>
</dbReference>
<comment type="similarity">
    <text evidence="1">Belongs to the sigma-70 factor family. ECF subfamily.</text>
</comment>
<evidence type="ECO:0000256" key="1">
    <source>
        <dbReference type="ARBA" id="ARBA00010641"/>
    </source>
</evidence>
<dbReference type="PANTHER" id="PTHR30173:SF36">
    <property type="entry name" value="ECF RNA POLYMERASE SIGMA FACTOR SIGJ"/>
    <property type="match status" value="1"/>
</dbReference>
<comment type="subunit">
    <text evidence="2">Interacts transiently with the RNA polymerase catalytic core formed by RpoA, RpoB, RpoC and RpoZ (2 alpha, 1 beta, 1 beta' and 1 omega subunit) to form the RNA polymerase holoenzyme that can initiate transcription.</text>
</comment>
<evidence type="ECO:0000313" key="10">
    <source>
        <dbReference type="Proteomes" id="UP000295560"/>
    </source>
</evidence>
<feature type="domain" description="RNA polymerase sigma-70 region 2" evidence="6">
    <location>
        <begin position="8"/>
        <end position="70"/>
    </location>
</feature>
<dbReference type="OrthoDB" id="6689546at2"/>
<evidence type="ECO:0000256" key="4">
    <source>
        <dbReference type="ARBA" id="ARBA00023082"/>
    </source>
</evidence>
<dbReference type="InterPro" id="IPR014303">
    <property type="entry name" value="RNA_pol_sigma-70_ECF"/>
</dbReference>
<dbReference type="RefSeq" id="WP_132423373.1">
    <property type="nucleotide sequence ID" value="NZ_SMFZ01000001.1"/>
</dbReference>
<evidence type="ECO:0000313" key="9">
    <source>
        <dbReference type="EMBL" id="TCK26314.1"/>
    </source>
</evidence>
<dbReference type="NCBIfam" id="TIGR02957">
    <property type="entry name" value="SigX4"/>
    <property type="match status" value="1"/>
</dbReference>